<organism evidence="2 3">
    <name type="scientific">Escherichia marmotae</name>
    <dbReference type="NCBI Taxonomy" id="1499973"/>
    <lineage>
        <taxon>Bacteria</taxon>
        <taxon>Pseudomonadati</taxon>
        <taxon>Pseudomonadota</taxon>
        <taxon>Gammaproteobacteria</taxon>
        <taxon>Enterobacterales</taxon>
        <taxon>Enterobacteriaceae</taxon>
        <taxon>Escherichia</taxon>
    </lineage>
</organism>
<evidence type="ECO:0000313" key="3">
    <source>
        <dbReference type="Proteomes" id="UP000254454"/>
    </source>
</evidence>
<dbReference type="RefSeq" id="WP_143403319.1">
    <property type="nucleotide sequence ID" value="NZ_QONN01000031.1"/>
</dbReference>
<evidence type="ECO:0008006" key="4">
    <source>
        <dbReference type="Google" id="ProtNLM"/>
    </source>
</evidence>
<dbReference type="AlphaFoldDB" id="A0A370V5N3"/>
<proteinExistence type="predicted"/>
<protein>
    <recommendedName>
        <fullName evidence="4">Fimbrial protein</fullName>
    </recommendedName>
</protein>
<dbReference type="Gene3D" id="2.60.40.1090">
    <property type="entry name" value="Fimbrial-type adhesion domain"/>
    <property type="match status" value="1"/>
</dbReference>
<comment type="caution">
    <text evidence="2">The sequence shown here is derived from an EMBL/GenBank/DDBJ whole genome shotgun (WGS) entry which is preliminary data.</text>
</comment>
<accession>A0A370V5N3</accession>
<dbReference type="EMBL" id="QONO01000109">
    <property type="protein sequence ID" value="RDR25679.1"/>
    <property type="molecule type" value="Genomic_DNA"/>
</dbReference>
<keyword evidence="1" id="KW-0732">Signal</keyword>
<dbReference type="InterPro" id="IPR036937">
    <property type="entry name" value="Adhesion_dom_fimbrial_sf"/>
</dbReference>
<gene>
    <name evidence="2" type="ORF">C4A13_03663</name>
</gene>
<dbReference type="GO" id="GO:0009289">
    <property type="term" value="C:pilus"/>
    <property type="evidence" value="ECO:0007669"/>
    <property type="project" value="InterPro"/>
</dbReference>
<feature type="signal peptide" evidence="1">
    <location>
        <begin position="1"/>
        <end position="18"/>
    </location>
</feature>
<sequence>MRIFFLSLCLLFCGFVQAGDLRYCNMLWGNDYKPVVDPLFFNIETNAPIVTPLKIHAGGVSTVVDTRANLFATGVLIWGYDRYWFQFPDGWFTDPSGLRMRITSTYDDAKVQIAGVRTVVTPQKRHTWGVVGCSWPGDKWTFSKDTWDRFQLEIDKTTAFPGVHTVQLPIKSAFEENKGDYDGHAGGGWKTYPSLMASMPSIDTSGVKIEIRASCSISSPSIDVDMKTINAQDAIAGVKKDVAARITCSAPANVQLEITGSDYVDGVKNKVNCGSGTCTLNFPSGKPDEKLTFNQADTQTIKIETLFKANKITPGVFNGSAVLRMNVL</sequence>
<name>A0A370V5N3_9ESCH</name>
<feature type="chain" id="PRO_5016910058" description="Fimbrial protein" evidence="1">
    <location>
        <begin position="19"/>
        <end position="328"/>
    </location>
</feature>
<reference evidence="2 3" key="1">
    <citation type="submission" date="2018-06" db="EMBL/GenBank/DDBJ databases">
        <title>Recombination Drives Gene Content and Phenotype Evolution in Wild Type E. coli Strains.</title>
        <authorList>
            <person name="Field C.M."/>
            <person name="Silander O.K."/>
            <person name="Van Nimwegen E."/>
        </authorList>
    </citation>
    <scope>NUCLEOTIDE SEQUENCE [LARGE SCALE GENOMIC DNA]</scope>
    <source>
        <strain evidence="2 3">SC344</strain>
    </source>
</reference>
<dbReference type="Proteomes" id="UP000254454">
    <property type="component" value="Unassembled WGS sequence"/>
</dbReference>
<evidence type="ECO:0000256" key="1">
    <source>
        <dbReference type="SAM" id="SignalP"/>
    </source>
</evidence>
<evidence type="ECO:0000313" key="2">
    <source>
        <dbReference type="EMBL" id="RDR25679.1"/>
    </source>
</evidence>
<dbReference type="GO" id="GO:0007155">
    <property type="term" value="P:cell adhesion"/>
    <property type="evidence" value="ECO:0007669"/>
    <property type="project" value="InterPro"/>
</dbReference>